<keyword evidence="2" id="KW-1185">Reference proteome</keyword>
<dbReference type="Gene3D" id="3.40.109.10">
    <property type="entry name" value="NADH Oxidase"/>
    <property type="match status" value="2"/>
</dbReference>
<dbReference type="EMBL" id="PYSV01000016">
    <property type="protein sequence ID" value="PTA66965.1"/>
    <property type="molecule type" value="Genomic_DNA"/>
</dbReference>
<dbReference type="GO" id="GO:0016491">
    <property type="term" value="F:oxidoreductase activity"/>
    <property type="evidence" value="ECO:0007669"/>
    <property type="project" value="InterPro"/>
</dbReference>
<dbReference type="InterPro" id="IPR000415">
    <property type="entry name" value="Nitroreductase-like"/>
</dbReference>
<proteinExistence type="predicted"/>
<gene>
    <name evidence="1" type="ORF">C8263_14705</name>
</gene>
<evidence type="ECO:0000313" key="1">
    <source>
        <dbReference type="EMBL" id="PTA66965.1"/>
    </source>
</evidence>
<dbReference type="SUPFAM" id="SSF55469">
    <property type="entry name" value="FMN-dependent nitroreductase-like"/>
    <property type="match status" value="1"/>
</dbReference>
<organism evidence="1 2">
    <name type="scientific">Deinococcus arcticus</name>
    <dbReference type="NCBI Taxonomy" id="2136176"/>
    <lineage>
        <taxon>Bacteria</taxon>
        <taxon>Thermotogati</taxon>
        <taxon>Deinococcota</taxon>
        <taxon>Deinococci</taxon>
        <taxon>Deinococcales</taxon>
        <taxon>Deinococcaceae</taxon>
        <taxon>Deinococcus</taxon>
    </lineage>
</organism>
<comment type="caution">
    <text evidence="1">The sequence shown here is derived from an EMBL/GenBank/DDBJ whole genome shotgun (WGS) entry which is preliminary data.</text>
</comment>
<protein>
    <recommendedName>
        <fullName evidence="3">Nitroreductase domain-containing protein</fullName>
    </recommendedName>
</protein>
<dbReference type="RefSeq" id="WP_107138902.1">
    <property type="nucleotide sequence ID" value="NZ_PYSV01000016.1"/>
</dbReference>
<sequence length="376" mass="40076">MTLTPLHALEQSYLKQVGPARPGQPPHLDAYPADAPLQPDWAALDRPEEASFWARLGTLLRLAATPLRVEPHATYNPHRAYPSPRALYAAHVALESAQGRWLLDPHRACWRRLGPAPFTPPCTATLHLLGHLPTVPDSYGALRPTLAALEAGHLLGALRHLGEGLGLRLPGHPGATPPDLGPDWWPLQSLAVEEGPADARQAALAWADLQARSSGPGPFGLLTDRQPADVAPFAAALQEPGTVLLAQHLTGLAPGVYSADGPLPLPAPALADALQNAYSYPDDLNVTALNAAVLLTATYHPAHPFLPTQLALGEQAQRLCLALARAGLFARPVRAYREAPLDSLLNLPAHQTVAYALLCGRAPLHDLSLPLLRRTA</sequence>
<evidence type="ECO:0000313" key="2">
    <source>
        <dbReference type="Proteomes" id="UP000240317"/>
    </source>
</evidence>
<dbReference type="Proteomes" id="UP000240317">
    <property type="component" value="Unassembled WGS sequence"/>
</dbReference>
<dbReference type="OrthoDB" id="3662644at2"/>
<name>A0A2T3W4Y7_9DEIO</name>
<accession>A0A2T3W4Y7</accession>
<evidence type="ECO:0008006" key="3">
    <source>
        <dbReference type="Google" id="ProtNLM"/>
    </source>
</evidence>
<reference evidence="1 2" key="1">
    <citation type="submission" date="2018-03" db="EMBL/GenBank/DDBJ databases">
        <title>Draft genome of Deinococcus sp. OD32.</title>
        <authorList>
            <person name="Wang X.-P."/>
            <person name="Du Z.-J."/>
        </authorList>
    </citation>
    <scope>NUCLEOTIDE SEQUENCE [LARGE SCALE GENOMIC DNA]</scope>
    <source>
        <strain evidence="1 2">OD32</strain>
    </source>
</reference>
<dbReference type="AlphaFoldDB" id="A0A2T3W4Y7"/>